<accession>A0ABP3TNH4</accession>
<name>A0ABP3TNH4_9FLAO</name>
<evidence type="ECO:0000313" key="2">
    <source>
        <dbReference type="EMBL" id="GAA0713696.1"/>
    </source>
</evidence>
<dbReference type="InterPro" id="IPR002937">
    <property type="entry name" value="Amino_oxidase"/>
</dbReference>
<evidence type="ECO:0000313" key="3">
    <source>
        <dbReference type="Proteomes" id="UP001501758"/>
    </source>
</evidence>
<dbReference type="Proteomes" id="UP001501758">
    <property type="component" value="Unassembled WGS sequence"/>
</dbReference>
<comment type="caution">
    <text evidence="2">The sequence shown here is derived from an EMBL/GenBank/DDBJ whole genome shotgun (WGS) entry which is preliminary data.</text>
</comment>
<dbReference type="Pfam" id="PF01593">
    <property type="entry name" value="Amino_oxidase"/>
    <property type="match status" value="1"/>
</dbReference>
<reference evidence="3" key="1">
    <citation type="journal article" date="2019" name="Int. J. Syst. Evol. Microbiol.">
        <title>The Global Catalogue of Microorganisms (GCM) 10K type strain sequencing project: providing services to taxonomists for standard genome sequencing and annotation.</title>
        <authorList>
            <consortium name="The Broad Institute Genomics Platform"/>
            <consortium name="The Broad Institute Genome Sequencing Center for Infectious Disease"/>
            <person name="Wu L."/>
            <person name="Ma J."/>
        </authorList>
    </citation>
    <scope>NUCLEOTIDE SEQUENCE [LARGE SCALE GENOMIC DNA]</scope>
    <source>
        <strain evidence="3">JCM 15974</strain>
    </source>
</reference>
<feature type="domain" description="Amine oxidase" evidence="1">
    <location>
        <begin position="15"/>
        <end position="408"/>
    </location>
</feature>
<protein>
    <submittedName>
        <fullName evidence="2">NAD(P)/FAD-dependent oxidoreductase</fullName>
    </submittedName>
</protein>
<organism evidence="2 3">
    <name type="scientific">Aquimarina litoralis</name>
    <dbReference type="NCBI Taxonomy" id="584605"/>
    <lineage>
        <taxon>Bacteria</taxon>
        <taxon>Pseudomonadati</taxon>
        <taxon>Bacteroidota</taxon>
        <taxon>Flavobacteriia</taxon>
        <taxon>Flavobacteriales</taxon>
        <taxon>Flavobacteriaceae</taxon>
        <taxon>Aquimarina</taxon>
    </lineage>
</organism>
<dbReference type="SUPFAM" id="SSF51905">
    <property type="entry name" value="FAD/NAD(P)-binding domain"/>
    <property type="match status" value="1"/>
</dbReference>
<sequence>MKKSEYKVHIVGAGISGLIAAQVLEKSGYHPVIIESEDSCGGRVKTDQIGGYAIDHGFQVLLTSYPAAKQYLDFNRLALQEFLPGATIFEDGKQKIIGDPLRDLSLLWPTITANIGSFSDKRKILKLNQILKKTTIHEIFEEREQTTVSFLEDFGFSNKIIHQFFKPFFTGIFLEENLQTSSRMFKFVYKMFGDGNAAIPKLGIGEITNQLVSALDHTSFIYNTRVEKVAEGTILTTEGKEIESHFTIIATEPSFVIPNLKNQQITWKSCDTLYFETKDRVIHKPLIGLIPHKETLINNICYPTVLQPNTISGKELLSVTVVRSHNLSETELIAKVTAELAEHCSIQVDRFIKRYDISHALPDITNLQYEMLPSETRLTPTIFIAGDQQLNGSLNAAMISGERAAMGVIDALENGIVIEELTSDSI</sequence>
<gene>
    <name evidence="2" type="ORF">GCM10009430_05810</name>
</gene>
<proteinExistence type="predicted"/>
<dbReference type="EMBL" id="BAAAGE010000001">
    <property type="protein sequence ID" value="GAA0713696.1"/>
    <property type="molecule type" value="Genomic_DNA"/>
</dbReference>
<dbReference type="InterPro" id="IPR036188">
    <property type="entry name" value="FAD/NAD-bd_sf"/>
</dbReference>
<dbReference type="RefSeq" id="WP_343910333.1">
    <property type="nucleotide sequence ID" value="NZ_BAAAGE010000001.1"/>
</dbReference>
<evidence type="ECO:0000259" key="1">
    <source>
        <dbReference type="Pfam" id="PF01593"/>
    </source>
</evidence>
<dbReference type="Gene3D" id="3.50.50.60">
    <property type="entry name" value="FAD/NAD(P)-binding domain"/>
    <property type="match status" value="1"/>
</dbReference>
<keyword evidence="3" id="KW-1185">Reference proteome</keyword>
<dbReference type="PANTHER" id="PTHR42841">
    <property type="entry name" value="AMINE OXIDASE"/>
    <property type="match status" value="1"/>
</dbReference>